<keyword evidence="2" id="KW-0255">Endonuclease</keyword>
<sequence>MRPVDVTPDRVLEVYNNLYHSMKHTKSVEKSKPSKKVTPGTEARRFLKSFRSFHIRCRCTGFGTWIRIRLRARFTSQSCRRSPSPRPSKSHIYNASPEVHSDNTTSHFKTELAQRMELYGRWQVALIEMHYPNTIEPVDSLNEPLIVELFIRVTKYVYRA</sequence>
<organism evidence="2 3">
    <name type="scientific">Frankliniella fusca</name>
    <dbReference type="NCBI Taxonomy" id="407009"/>
    <lineage>
        <taxon>Eukaryota</taxon>
        <taxon>Metazoa</taxon>
        <taxon>Ecdysozoa</taxon>
        <taxon>Arthropoda</taxon>
        <taxon>Hexapoda</taxon>
        <taxon>Insecta</taxon>
        <taxon>Pterygota</taxon>
        <taxon>Neoptera</taxon>
        <taxon>Paraneoptera</taxon>
        <taxon>Thysanoptera</taxon>
        <taxon>Terebrantia</taxon>
        <taxon>Thripoidea</taxon>
        <taxon>Thripidae</taxon>
        <taxon>Frankliniella</taxon>
    </lineage>
</organism>
<reference evidence="2" key="2">
    <citation type="journal article" date="2023" name="BMC Genomics">
        <title>Pest status, molecular evolution, and epigenetic factors derived from the genome assembly of Frankliniella fusca, a thysanopteran phytovirus vector.</title>
        <authorList>
            <person name="Catto M.A."/>
            <person name="Labadie P.E."/>
            <person name="Jacobson A.L."/>
            <person name="Kennedy G.G."/>
            <person name="Srinivasan R."/>
            <person name="Hunt B.G."/>
        </authorList>
    </citation>
    <scope>NUCLEOTIDE SEQUENCE</scope>
    <source>
        <strain evidence="2">PL_HMW_Pooled</strain>
    </source>
</reference>
<keyword evidence="2" id="KW-0378">Hydrolase</keyword>
<feature type="region of interest" description="Disordered" evidence="1">
    <location>
        <begin position="77"/>
        <end position="104"/>
    </location>
</feature>
<comment type="caution">
    <text evidence="2">The sequence shown here is derived from an EMBL/GenBank/DDBJ whole genome shotgun (WGS) entry which is preliminary data.</text>
</comment>
<gene>
    <name evidence="2" type="ORF">KUF71_007046</name>
</gene>
<keyword evidence="2" id="KW-0540">Nuclease</keyword>
<name>A0AAE1HA56_9NEOP</name>
<dbReference type="EMBL" id="JAHWGI010000751">
    <property type="protein sequence ID" value="KAK3917560.1"/>
    <property type="molecule type" value="Genomic_DNA"/>
</dbReference>
<dbReference type="GO" id="GO:0004519">
    <property type="term" value="F:endonuclease activity"/>
    <property type="evidence" value="ECO:0007669"/>
    <property type="project" value="UniProtKB-KW"/>
</dbReference>
<dbReference type="AlphaFoldDB" id="A0AAE1HA56"/>
<reference evidence="2" key="1">
    <citation type="submission" date="2021-07" db="EMBL/GenBank/DDBJ databases">
        <authorList>
            <person name="Catto M.A."/>
            <person name="Jacobson A."/>
            <person name="Kennedy G."/>
            <person name="Labadie P."/>
            <person name="Hunt B.G."/>
            <person name="Srinivasan R."/>
        </authorList>
    </citation>
    <scope>NUCLEOTIDE SEQUENCE</scope>
    <source>
        <strain evidence="2">PL_HMW_Pooled</strain>
        <tissue evidence="2">Head</tissue>
    </source>
</reference>
<evidence type="ECO:0000313" key="3">
    <source>
        <dbReference type="Proteomes" id="UP001219518"/>
    </source>
</evidence>
<keyword evidence="3" id="KW-1185">Reference proteome</keyword>
<evidence type="ECO:0000256" key="1">
    <source>
        <dbReference type="SAM" id="MobiDB-lite"/>
    </source>
</evidence>
<protein>
    <submittedName>
        <fullName evidence="2">Endonuclease NucS</fullName>
    </submittedName>
</protein>
<accession>A0AAE1HA56</accession>
<evidence type="ECO:0000313" key="2">
    <source>
        <dbReference type="EMBL" id="KAK3917560.1"/>
    </source>
</evidence>
<proteinExistence type="predicted"/>
<dbReference type="Proteomes" id="UP001219518">
    <property type="component" value="Unassembled WGS sequence"/>
</dbReference>